<dbReference type="Gramene" id="PHT86829">
    <property type="protein sequence ID" value="PHT86829"/>
    <property type="gene ID" value="T459_08935"/>
</dbReference>
<keyword evidence="1" id="KW-0112">Calmodulin-binding</keyword>
<sequence length="85" mass="9654">MALVRLTSQGRSGMFTTGQEKWASTKIQSVFRGYLARKIFRVLKGLVKLQALIIFFSIKAGSDGLFLLEDLEITHLNRPQDRLLD</sequence>
<dbReference type="PROSITE" id="PS50096">
    <property type="entry name" value="IQ"/>
    <property type="match status" value="1"/>
</dbReference>
<dbReference type="CDD" id="cd23767">
    <property type="entry name" value="IQCD"/>
    <property type="match status" value="1"/>
</dbReference>
<evidence type="ECO:0000313" key="3">
    <source>
        <dbReference type="EMBL" id="PHT86829.1"/>
    </source>
</evidence>
<reference evidence="3 4" key="2">
    <citation type="journal article" date="2017" name="Genome Biol.">
        <title>New reference genome sequences of hot pepper reveal the massive evolution of plant disease-resistance genes by retroduplication.</title>
        <authorList>
            <person name="Kim S."/>
            <person name="Park J."/>
            <person name="Yeom S.I."/>
            <person name="Kim Y.M."/>
            <person name="Seo E."/>
            <person name="Kim K.T."/>
            <person name="Kim M.S."/>
            <person name="Lee J.M."/>
            <person name="Cheong K."/>
            <person name="Shin H.S."/>
            <person name="Kim S.B."/>
            <person name="Han K."/>
            <person name="Lee J."/>
            <person name="Park M."/>
            <person name="Lee H.A."/>
            <person name="Lee H.Y."/>
            <person name="Lee Y."/>
            <person name="Oh S."/>
            <person name="Lee J.H."/>
            <person name="Choi E."/>
            <person name="Choi E."/>
            <person name="Lee S.E."/>
            <person name="Jeon J."/>
            <person name="Kim H."/>
            <person name="Choi G."/>
            <person name="Song H."/>
            <person name="Lee J."/>
            <person name="Lee S.C."/>
            <person name="Kwon J.K."/>
            <person name="Lee H.Y."/>
            <person name="Koo N."/>
            <person name="Hong Y."/>
            <person name="Kim R.W."/>
            <person name="Kang W.H."/>
            <person name="Huh J.H."/>
            <person name="Kang B.C."/>
            <person name="Yang T.J."/>
            <person name="Lee Y.H."/>
            <person name="Bennetzen J.L."/>
            <person name="Choi D."/>
        </authorList>
    </citation>
    <scope>NUCLEOTIDE SEQUENCE [LARGE SCALE GENOMIC DNA]</scope>
    <source>
        <strain evidence="4">cv. CM334</strain>
    </source>
</reference>
<accession>A0A2G2ZXY5</accession>
<dbReference type="SMR" id="A0A2G2ZXY5"/>
<protein>
    <submittedName>
        <fullName evidence="3">Uncharacterized protein</fullName>
    </submittedName>
</protein>
<organism evidence="3 4">
    <name type="scientific">Capsicum annuum</name>
    <name type="common">Capsicum pepper</name>
    <dbReference type="NCBI Taxonomy" id="4072"/>
    <lineage>
        <taxon>Eukaryota</taxon>
        <taxon>Viridiplantae</taxon>
        <taxon>Streptophyta</taxon>
        <taxon>Embryophyta</taxon>
        <taxon>Tracheophyta</taxon>
        <taxon>Spermatophyta</taxon>
        <taxon>Magnoliopsida</taxon>
        <taxon>eudicotyledons</taxon>
        <taxon>Gunneridae</taxon>
        <taxon>Pentapetalae</taxon>
        <taxon>asterids</taxon>
        <taxon>lamiids</taxon>
        <taxon>Solanales</taxon>
        <taxon>Solanaceae</taxon>
        <taxon>Solanoideae</taxon>
        <taxon>Capsiceae</taxon>
        <taxon>Capsicum</taxon>
    </lineage>
</organism>
<dbReference type="STRING" id="4072.A0A2G2ZXY5"/>
<evidence type="ECO:0000256" key="2">
    <source>
        <dbReference type="ARBA" id="ARBA00024341"/>
    </source>
</evidence>
<dbReference type="PANTHER" id="PTHR32295">
    <property type="entry name" value="IQ-DOMAIN 5-RELATED"/>
    <property type="match status" value="1"/>
</dbReference>
<proteinExistence type="inferred from homology"/>
<dbReference type="AlphaFoldDB" id="A0A2G2ZXY5"/>
<dbReference type="Proteomes" id="UP000222542">
    <property type="component" value="Unassembled WGS sequence"/>
</dbReference>
<dbReference type="Gene3D" id="1.20.5.190">
    <property type="match status" value="1"/>
</dbReference>
<dbReference type="EMBL" id="AYRZ02000003">
    <property type="protein sequence ID" value="PHT86829.1"/>
    <property type="molecule type" value="Genomic_DNA"/>
</dbReference>
<evidence type="ECO:0000313" key="4">
    <source>
        <dbReference type="Proteomes" id="UP000222542"/>
    </source>
</evidence>
<comment type="similarity">
    <text evidence="2">Belongs to the IQD family.</text>
</comment>
<reference evidence="3 4" key="1">
    <citation type="journal article" date="2014" name="Nat. Genet.">
        <title>Genome sequence of the hot pepper provides insights into the evolution of pungency in Capsicum species.</title>
        <authorList>
            <person name="Kim S."/>
            <person name="Park M."/>
            <person name="Yeom S.I."/>
            <person name="Kim Y.M."/>
            <person name="Lee J.M."/>
            <person name="Lee H.A."/>
            <person name="Seo E."/>
            <person name="Choi J."/>
            <person name="Cheong K."/>
            <person name="Kim K.T."/>
            <person name="Jung K."/>
            <person name="Lee G.W."/>
            <person name="Oh S.K."/>
            <person name="Bae C."/>
            <person name="Kim S.B."/>
            <person name="Lee H.Y."/>
            <person name="Kim S.Y."/>
            <person name="Kim M.S."/>
            <person name="Kang B.C."/>
            <person name="Jo Y.D."/>
            <person name="Yang H.B."/>
            <person name="Jeong H.J."/>
            <person name="Kang W.H."/>
            <person name="Kwon J.K."/>
            <person name="Shin C."/>
            <person name="Lim J.Y."/>
            <person name="Park J.H."/>
            <person name="Huh J.H."/>
            <person name="Kim J.S."/>
            <person name="Kim B.D."/>
            <person name="Cohen O."/>
            <person name="Paran I."/>
            <person name="Suh M.C."/>
            <person name="Lee S.B."/>
            <person name="Kim Y.K."/>
            <person name="Shin Y."/>
            <person name="Noh S.J."/>
            <person name="Park J."/>
            <person name="Seo Y.S."/>
            <person name="Kwon S.Y."/>
            <person name="Kim H.A."/>
            <person name="Park J.M."/>
            <person name="Kim H.J."/>
            <person name="Choi S.B."/>
            <person name="Bosland P.W."/>
            <person name="Reeves G."/>
            <person name="Jo S.H."/>
            <person name="Lee B.W."/>
            <person name="Cho H.T."/>
            <person name="Choi H.S."/>
            <person name="Lee M.S."/>
            <person name="Yu Y."/>
            <person name="Do Choi Y."/>
            <person name="Park B.S."/>
            <person name="van Deynze A."/>
            <person name="Ashrafi H."/>
            <person name="Hill T."/>
            <person name="Kim W.T."/>
            <person name="Pai H.S."/>
            <person name="Ahn H.K."/>
            <person name="Yeam I."/>
            <person name="Giovannoni J.J."/>
            <person name="Rose J.K."/>
            <person name="Sorensen I."/>
            <person name="Lee S.J."/>
            <person name="Kim R.W."/>
            <person name="Choi I.Y."/>
            <person name="Choi B.S."/>
            <person name="Lim J.S."/>
            <person name="Lee Y.H."/>
            <person name="Choi D."/>
        </authorList>
    </citation>
    <scope>NUCLEOTIDE SEQUENCE [LARGE SCALE GENOMIC DNA]</scope>
    <source>
        <strain evidence="4">cv. CM334</strain>
    </source>
</reference>
<comment type="caution">
    <text evidence="3">The sequence shown here is derived from an EMBL/GenBank/DDBJ whole genome shotgun (WGS) entry which is preliminary data.</text>
</comment>
<keyword evidence="4" id="KW-1185">Reference proteome</keyword>
<dbReference type="SMART" id="SM00015">
    <property type="entry name" value="IQ"/>
    <property type="match status" value="1"/>
</dbReference>
<dbReference type="InterPro" id="IPR000048">
    <property type="entry name" value="IQ_motif_EF-hand-BS"/>
</dbReference>
<gene>
    <name evidence="3" type="ORF">T459_08935</name>
</gene>
<dbReference type="Pfam" id="PF00612">
    <property type="entry name" value="IQ"/>
    <property type="match status" value="1"/>
</dbReference>
<name>A0A2G2ZXY5_CAPAN</name>
<dbReference type="PANTHER" id="PTHR32295:SF10">
    <property type="entry name" value="PROTEIN IQ-DOMAIN 25"/>
    <property type="match status" value="1"/>
</dbReference>
<dbReference type="GO" id="GO:0005516">
    <property type="term" value="F:calmodulin binding"/>
    <property type="evidence" value="ECO:0007669"/>
    <property type="project" value="UniProtKB-KW"/>
</dbReference>
<evidence type="ECO:0000256" key="1">
    <source>
        <dbReference type="ARBA" id="ARBA00022860"/>
    </source>
</evidence>